<dbReference type="Gene3D" id="1.25.40.10">
    <property type="entry name" value="Tetratricopeptide repeat domain"/>
    <property type="match status" value="1"/>
</dbReference>
<dbReference type="AlphaFoldDB" id="A0A2P8IB89"/>
<dbReference type="RefSeq" id="WP_106615487.1">
    <property type="nucleotide sequence ID" value="NZ_PYAX01000004.1"/>
</dbReference>
<dbReference type="EMBL" id="PYAX01000004">
    <property type="protein sequence ID" value="PSL55739.1"/>
    <property type="molecule type" value="Genomic_DNA"/>
</dbReference>
<evidence type="ECO:0000313" key="1">
    <source>
        <dbReference type="EMBL" id="PSL55739.1"/>
    </source>
</evidence>
<dbReference type="InterPro" id="IPR011990">
    <property type="entry name" value="TPR-like_helical_dom_sf"/>
</dbReference>
<evidence type="ECO:0000313" key="2">
    <source>
        <dbReference type="Proteomes" id="UP000241118"/>
    </source>
</evidence>
<dbReference type="Pfam" id="PF13424">
    <property type="entry name" value="TPR_12"/>
    <property type="match status" value="1"/>
</dbReference>
<sequence>MQQGAVDLHTRALAIARRSDDLNVIAITLLDLGEAHIATGDPHTALPLLREALDLTTRAKDRHHTERVHAALSHAEDVLRRAAD</sequence>
<gene>
    <name evidence="1" type="ORF">B0I31_10430</name>
</gene>
<accession>A0A2P8IB89</accession>
<dbReference type="SUPFAM" id="SSF48452">
    <property type="entry name" value="TPR-like"/>
    <property type="match status" value="1"/>
</dbReference>
<reference evidence="1 2" key="1">
    <citation type="submission" date="2018-03" db="EMBL/GenBank/DDBJ databases">
        <title>Genomic Encyclopedia of Type Strains, Phase III (KMG-III): the genomes of soil and plant-associated and newly described type strains.</title>
        <authorList>
            <person name="Whitman W."/>
        </authorList>
    </citation>
    <scope>NUCLEOTIDE SEQUENCE [LARGE SCALE GENOMIC DNA]</scope>
    <source>
        <strain evidence="1 2">CGMCC 4.7097</strain>
    </source>
</reference>
<proteinExistence type="predicted"/>
<keyword evidence="2" id="KW-1185">Reference proteome</keyword>
<name>A0A2P8IB89_SACCR</name>
<organism evidence="1 2">
    <name type="scientific">Saccharothrix carnea</name>
    <dbReference type="NCBI Taxonomy" id="1280637"/>
    <lineage>
        <taxon>Bacteria</taxon>
        <taxon>Bacillati</taxon>
        <taxon>Actinomycetota</taxon>
        <taxon>Actinomycetes</taxon>
        <taxon>Pseudonocardiales</taxon>
        <taxon>Pseudonocardiaceae</taxon>
        <taxon>Saccharothrix</taxon>
    </lineage>
</organism>
<dbReference type="Proteomes" id="UP000241118">
    <property type="component" value="Unassembled WGS sequence"/>
</dbReference>
<protein>
    <submittedName>
        <fullName evidence="1">Tetratricopeptide repeat protein</fullName>
    </submittedName>
</protein>
<comment type="caution">
    <text evidence="1">The sequence shown here is derived from an EMBL/GenBank/DDBJ whole genome shotgun (WGS) entry which is preliminary data.</text>
</comment>